<dbReference type="InterPro" id="IPR002123">
    <property type="entry name" value="Plipid/glycerol_acylTrfase"/>
</dbReference>
<dbReference type="GO" id="GO:0016287">
    <property type="term" value="F:glycerone-phosphate O-acyltransferase activity"/>
    <property type="evidence" value="ECO:0007669"/>
    <property type="project" value="TreeGrafter"/>
</dbReference>
<protein>
    <recommendedName>
        <fullName evidence="2">Phospholipid/glycerol acyltransferase domain-containing protein</fullName>
    </recommendedName>
</protein>
<sequence>MAEPKSKPAVGWVYEIILRVFGIMVDCFFRDIQVRGVRHVPTEGSVILVAAPHANQFVDSVILMKILRPLDRQISWLMAEKSFQRPFVGTMASIMGVVPVSRAMDVAKPAEGTIFLLDPVNHPTLLTGIGTNFDDPMFKAGSSIYLPTINGESHRLDIAEVCAKERILLKSAPTHEDAFFQLTGKRTTADESSLGFSGSKFKVAPHVVQTQVYKSVFDRLARGGCLGIFPEGGSHDRTELLPLKAGIAIMALGTLAQGTPVTIVPVGMNYFSAHKFRSRAVIEFGDTVTVSAATVFDFQNGKKREAIRTVMSNISEALAAVTISAPDFETLNLIHAARRLYLTKNQLNEKTQRLSLARSTELNRRLLKGYTLYSQTPEMVSLRIDLQRYIDCLRILGLKDHQLLSLSYRATHFPAIFLLPTLLYRFGKLAVLFLLTLPGLLLFAPIFVLTSHMSRRKTAEALAASSVKIRGNDVMATWKILIAAALAPIFYISYTVVLVCLKNCNRTYGLISPGIPTSLLVALSLIILPSITYAALMFGEQGMDILKSLYPLVLSMIPNSSHAVAALLEERSNLVTKVRETVDRFGTEIFPDCDDINKWKRRGPKQLYTDFSPMAEVDELWKLDVFV</sequence>
<dbReference type="EMBL" id="JAFJYH010000096">
    <property type="protein sequence ID" value="KAG4419867.1"/>
    <property type="molecule type" value="Genomic_DNA"/>
</dbReference>
<organism evidence="3 4">
    <name type="scientific">Cadophora malorum</name>
    <dbReference type="NCBI Taxonomy" id="108018"/>
    <lineage>
        <taxon>Eukaryota</taxon>
        <taxon>Fungi</taxon>
        <taxon>Dikarya</taxon>
        <taxon>Ascomycota</taxon>
        <taxon>Pezizomycotina</taxon>
        <taxon>Leotiomycetes</taxon>
        <taxon>Helotiales</taxon>
        <taxon>Ploettnerulaceae</taxon>
        <taxon>Cadophora</taxon>
    </lineage>
</organism>
<feature type="domain" description="Phospholipid/glycerol acyltransferase" evidence="2">
    <location>
        <begin position="47"/>
        <end position="271"/>
    </location>
</feature>
<keyword evidence="4" id="KW-1185">Reference proteome</keyword>
<reference evidence="3" key="1">
    <citation type="submission" date="2021-02" db="EMBL/GenBank/DDBJ databases">
        <title>Genome sequence Cadophora malorum strain M34.</title>
        <authorList>
            <person name="Stefanovic E."/>
            <person name="Vu D."/>
            <person name="Scully C."/>
            <person name="Dijksterhuis J."/>
            <person name="Roader J."/>
            <person name="Houbraken J."/>
        </authorList>
    </citation>
    <scope>NUCLEOTIDE SEQUENCE</scope>
    <source>
        <strain evidence="3">M34</strain>
    </source>
</reference>
<dbReference type="Pfam" id="PF01553">
    <property type="entry name" value="Acyltransferase"/>
    <property type="match status" value="2"/>
</dbReference>
<dbReference type="SMART" id="SM00563">
    <property type="entry name" value="PlsC"/>
    <property type="match status" value="1"/>
</dbReference>
<dbReference type="OrthoDB" id="2427554at2759"/>
<comment type="caution">
    <text evidence="3">The sequence shown here is derived from an EMBL/GenBank/DDBJ whole genome shotgun (WGS) entry which is preliminary data.</text>
</comment>
<dbReference type="PANTHER" id="PTHR31605:SF0">
    <property type="entry name" value="GLYCEROL-3-PHOSPHATE O-ACYLTRANSFERASE 1"/>
    <property type="match status" value="1"/>
</dbReference>
<proteinExistence type="predicted"/>
<evidence type="ECO:0000313" key="3">
    <source>
        <dbReference type="EMBL" id="KAG4419867.1"/>
    </source>
</evidence>
<dbReference type="GO" id="GO:0008654">
    <property type="term" value="P:phospholipid biosynthetic process"/>
    <property type="evidence" value="ECO:0007669"/>
    <property type="project" value="TreeGrafter"/>
</dbReference>
<feature type="transmembrane region" description="Helical" evidence="1">
    <location>
        <begin position="480"/>
        <end position="499"/>
    </location>
</feature>
<dbReference type="SUPFAM" id="SSF69593">
    <property type="entry name" value="Glycerol-3-phosphate (1)-acyltransferase"/>
    <property type="match status" value="2"/>
</dbReference>
<name>A0A8H7TIJ6_9HELO</name>
<dbReference type="Proteomes" id="UP000664132">
    <property type="component" value="Unassembled WGS sequence"/>
</dbReference>
<evidence type="ECO:0000256" key="1">
    <source>
        <dbReference type="SAM" id="Phobius"/>
    </source>
</evidence>
<feature type="transmembrane region" description="Helical" evidence="1">
    <location>
        <begin position="519"/>
        <end position="539"/>
    </location>
</feature>
<evidence type="ECO:0000313" key="4">
    <source>
        <dbReference type="Proteomes" id="UP000664132"/>
    </source>
</evidence>
<dbReference type="PANTHER" id="PTHR31605">
    <property type="entry name" value="GLYCEROL-3-PHOSPHATE O-ACYLTRANSFERASE 1"/>
    <property type="match status" value="1"/>
</dbReference>
<keyword evidence="1" id="KW-1133">Transmembrane helix</keyword>
<feature type="transmembrane region" description="Helical" evidence="1">
    <location>
        <begin position="429"/>
        <end position="449"/>
    </location>
</feature>
<keyword evidence="1" id="KW-0812">Transmembrane</keyword>
<gene>
    <name evidence="3" type="ORF">IFR04_006999</name>
</gene>
<keyword evidence="1" id="KW-0472">Membrane</keyword>
<accession>A0A8H7TIJ6</accession>
<dbReference type="AlphaFoldDB" id="A0A8H7TIJ6"/>
<dbReference type="GO" id="GO:0004366">
    <property type="term" value="F:glycerol-3-phosphate O-acyltransferase activity"/>
    <property type="evidence" value="ECO:0007669"/>
    <property type="project" value="TreeGrafter"/>
</dbReference>
<dbReference type="InterPro" id="IPR052744">
    <property type="entry name" value="GPAT/DAPAT"/>
</dbReference>
<evidence type="ECO:0000259" key="2">
    <source>
        <dbReference type="SMART" id="SM00563"/>
    </source>
</evidence>